<feature type="transmembrane region" description="Helical" evidence="8">
    <location>
        <begin position="71"/>
        <end position="89"/>
    </location>
</feature>
<evidence type="ECO:0000256" key="7">
    <source>
        <dbReference type="ARBA" id="ARBA00031174"/>
    </source>
</evidence>
<sequence length="456" mass="49238">MQPAQETGNLKYPSKRDNKTFFVGISLAMSALVMCLAVPVPPGWSAAELRALGVLVFALVLWATEALESTVTGLAVLIALPVLKIIPYADSIAGMGTPIIWRLVGIFVFTGAVQKSGLDKRISYQVLRLARGNVKTFFFLVLMTSFLFIFLVPAAMGRTVLISTMVLGLLSSMNIKPPSNLGKSIFLALPMVSLISSTSVIVGASTEIYAAGLFQTVLGFEWTYMSWLITNLPIGLITIILMYPIFLRLFPPEMTNFPGGQEFLKGALRGLGPLTIDEKKVLVTFSVLLVLWLADVSDFFPAELLAAVILMVPGPGVFTWKEASQHINWGTLILFGSGLALAKAMLMTGVVDHISRLLMQVLGGLSPIALAAVVFFLTTVVRLGMSNMMGVVATLLPLVLAFAGKAGVNPVWLGMICVIASASGFFCRPNRREQSTHMPMATTPPKTCLRLEFGWC</sequence>
<feature type="transmembrane region" description="Helical" evidence="8">
    <location>
        <begin position="134"/>
        <end position="152"/>
    </location>
</feature>
<feature type="transmembrane region" description="Helical" evidence="8">
    <location>
        <begin position="299"/>
        <end position="320"/>
    </location>
</feature>
<reference evidence="9 10" key="1">
    <citation type="submission" date="2018-03" db="EMBL/GenBank/DDBJ databases">
        <title>Genome sequence of Moorella stamsii DSM 26217.</title>
        <authorList>
            <person name="Poehlein A."/>
            <person name="Daniel R."/>
        </authorList>
    </citation>
    <scope>NUCLEOTIDE SEQUENCE [LARGE SCALE GENOMIC DNA]</scope>
    <source>
        <strain evidence="10">DSM 26217</strain>
    </source>
</reference>
<feature type="transmembrane region" description="Helical" evidence="8">
    <location>
        <begin position="410"/>
        <end position="427"/>
    </location>
</feature>
<feature type="transmembrane region" description="Helical" evidence="8">
    <location>
        <begin position="357"/>
        <end position="381"/>
    </location>
</feature>
<gene>
    <name evidence="9" type="primary">sdcS_2</name>
    <name evidence="9" type="ORF">MOST_14280</name>
</gene>
<feature type="transmembrane region" description="Helical" evidence="8">
    <location>
        <begin position="46"/>
        <end position="64"/>
    </location>
</feature>
<evidence type="ECO:0000256" key="6">
    <source>
        <dbReference type="ARBA" id="ARBA00023136"/>
    </source>
</evidence>
<feature type="transmembrane region" description="Helical" evidence="8">
    <location>
        <begin position="21"/>
        <end position="40"/>
    </location>
</feature>
<evidence type="ECO:0000256" key="4">
    <source>
        <dbReference type="ARBA" id="ARBA00022692"/>
    </source>
</evidence>
<dbReference type="GO" id="GO:1905039">
    <property type="term" value="P:carboxylic acid transmembrane transport"/>
    <property type="evidence" value="ECO:0007669"/>
    <property type="project" value="UniProtKB-ARBA"/>
</dbReference>
<name>A0A9X7J3H7_9FIRM</name>
<feature type="transmembrane region" description="Helical" evidence="8">
    <location>
        <begin position="187"/>
        <end position="212"/>
    </location>
</feature>
<proteinExistence type="inferred from homology"/>
<feature type="transmembrane region" description="Helical" evidence="8">
    <location>
        <begin position="224"/>
        <end position="250"/>
    </location>
</feature>
<evidence type="ECO:0000256" key="1">
    <source>
        <dbReference type="ARBA" id="ARBA00004141"/>
    </source>
</evidence>
<dbReference type="GO" id="GO:0005886">
    <property type="term" value="C:plasma membrane"/>
    <property type="evidence" value="ECO:0007669"/>
    <property type="project" value="TreeGrafter"/>
</dbReference>
<dbReference type="PANTHER" id="PTHR10283:SF82">
    <property type="entry name" value="SOLUTE CARRIER FAMILY 13 MEMBER 2"/>
    <property type="match status" value="1"/>
</dbReference>
<evidence type="ECO:0000256" key="5">
    <source>
        <dbReference type="ARBA" id="ARBA00022989"/>
    </source>
</evidence>
<dbReference type="AlphaFoldDB" id="A0A9X7J3H7"/>
<comment type="subcellular location">
    <subcellularLocation>
        <location evidence="1">Membrane</location>
        <topology evidence="1">Multi-pass membrane protein</topology>
    </subcellularLocation>
</comment>
<dbReference type="EMBL" id="PVXL01000040">
    <property type="protein sequence ID" value="PRR73580.1"/>
    <property type="molecule type" value="Genomic_DNA"/>
</dbReference>
<evidence type="ECO:0000313" key="10">
    <source>
        <dbReference type="Proteomes" id="UP000239430"/>
    </source>
</evidence>
<evidence type="ECO:0000256" key="8">
    <source>
        <dbReference type="SAM" id="Phobius"/>
    </source>
</evidence>
<feature type="transmembrane region" description="Helical" evidence="8">
    <location>
        <begin position="95"/>
        <end position="113"/>
    </location>
</feature>
<evidence type="ECO:0000256" key="2">
    <source>
        <dbReference type="ARBA" id="ARBA00006772"/>
    </source>
</evidence>
<comment type="similarity">
    <text evidence="2">Belongs to the SLC13A/DASS transporter (TC 2.A.47) family. NADC subfamily.</text>
</comment>
<dbReference type="InterPro" id="IPR001898">
    <property type="entry name" value="SLC13A/DASS"/>
</dbReference>
<protein>
    <recommendedName>
        <fullName evidence="3">Sodium-dependent dicarboxylate transporter SdcS</fullName>
    </recommendedName>
    <alternativeName>
        <fullName evidence="7">Na(+)/dicarboxylate symporter</fullName>
    </alternativeName>
</protein>
<organism evidence="9 10">
    <name type="scientific">Neomoorella stamsii</name>
    <dbReference type="NCBI Taxonomy" id="1266720"/>
    <lineage>
        <taxon>Bacteria</taxon>
        <taxon>Bacillati</taxon>
        <taxon>Bacillota</taxon>
        <taxon>Clostridia</taxon>
        <taxon>Neomoorellales</taxon>
        <taxon>Neomoorellaceae</taxon>
        <taxon>Neomoorella</taxon>
    </lineage>
</organism>
<comment type="caution">
    <text evidence="9">The sequence shown here is derived from an EMBL/GenBank/DDBJ whole genome shotgun (WGS) entry which is preliminary data.</text>
</comment>
<dbReference type="Proteomes" id="UP000239430">
    <property type="component" value="Unassembled WGS sequence"/>
</dbReference>
<feature type="transmembrane region" description="Helical" evidence="8">
    <location>
        <begin position="388"/>
        <end position="404"/>
    </location>
</feature>
<feature type="transmembrane region" description="Helical" evidence="8">
    <location>
        <begin position="332"/>
        <end position="351"/>
    </location>
</feature>
<keyword evidence="4 8" id="KW-0812">Transmembrane</keyword>
<evidence type="ECO:0000256" key="3">
    <source>
        <dbReference type="ARBA" id="ARBA00020150"/>
    </source>
</evidence>
<keyword evidence="10" id="KW-1185">Reference proteome</keyword>
<accession>A0A9X7J3H7</accession>
<keyword evidence="6 8" id="KW-0472">Membrane</keyword>
<dbReference type="RefSeq" id="WP_054938196.1">
    <property type="nucleotide sequence ID" value="NZ_PVXL01000040.1"/>
</dbReference>
<dbReference type="GO" id="GO:0008514">
    <property type="term" value="F:organic anion transmembrane transporter activity"/>
    <property type="evidence" value="ECO:0007669"/>
    <property type="project" value="UniProtKB-ARBA"/>
</dbReference>
<dbReference type="Pfam" id="PF00939">
    <property type="entry name" value="Na_sulph_symp"/>
    <property type="match status" value="1"/>
</dbReference>
<dbReference type="PANTHER" id="PTHR10283">
    <property type="entry name" value="SOLUTE CARRIER FAMILY 13 MEMBER"/>
    <property type="match status" value="1"/>
</dbReference>
<evidence type="ECO:0000313" key="9">
    <source>
        <dbReference type="EMBL" id="PRR73580.1"/>
    </source>
</evidence>
<keyword evidence="5 8" id="KW-1133">Transmembrane helix</keyword>